<feature type="chain" id="PRO_5044349994" description="Flagellar protein" evidence="8">
    <location>
        <begin position="18"/>
        <end position="143"/>
    </location>
</feature>
<name>A0AB38YDQ8_9GAMM</name>
<feature type="transmembrane region" description="Helical" evidence="7">
    <location>
        <begin position="33"/>
        <end position="53"/>
    </location>
</feature>
<dbReference type="GO" id="GO:0005886">
    <property type="term" value="C:plasma membrane"/>
    <property type="evidence" value="ECO:0007669"/>
    <property type="project" value="UniProtKB-SubCell"/>
</dbReference>
<dbReference type="GO" id="GO:0044781">
    <property type="term" value="P:bacterial-type flagellum organization"/>
    <property type="evidence" value="ECO:0007669"/>
    <property type="project" value="UniProtKB-UniRule"/>
</dbReference>
<keyword evidence="4 7" id="KW-0472">Membrane</keyword>
<dbReference type="EMBL" id="CP101717">
    <property type="protein sequence ID" value="WLD57015.1"/>
    <property type="molecule type" value="Genomic_DNA"/>
</dbReference>
<feature type="signal peptide" evidence="8">
    <location>
        <begin position="1"/>
        <end position="17"/>
    </location>
</feature>
<evidence type="ECO:0000256" key="2">
    <source>
        <dbReference type="ARBA" id="ARBA00022692"/>
    </source>
</evidence>
<comment type="subcellular location">
    <subcellularLocation>
        <location evidence="7">Cell membrane</location>
    </subcellularLocation>
    <subcellularLocation>
        <location evidence="7">Bacterial flagellum basal body</location>
    </subcellularLocation>
</comment>
<dbReference type="Pfam" id="PF04347">
    <property type="entry name" value="FliO"/>
    <property type="match status" value="1"/>
</dbReference>
<dbReference type="NCBIfam" id="TIGR03500">
    <property type="entry name" value="FliO_TIGR"/>
    <property type="match status" value="1"/>
</dbReference>
<comment type="similarity">
    <text evidence="6 7">Belongs to the FliO/MopB family.</text>
</comment>
<evidence type="ECO:0000256" key="1">
    <source>
        <dbReference type="ARBA" id="ARBA00022475"/>
    </source>
</evidence>
<evidence type="ECO:0000256" key="3">
    <source>
        <dbReference type="ARBA" id="ARBA00022989"/>
    </source>
</evidence>
<dbReference type="GO" id="GO:0009425">
    <property type="term" value="C:bacterial-type flagellum basal body"/>
    <property type="evidence" value="ECO:0007669"/>
    <property type="project" value="UniProtKB-SubCell"/>
</dbReference>
<evidence type="ECO:0000256" key="6">
    <source>
        <dbReference type="ARBA" id="ARBA00037937"/>
    </source>
</evidence>
<dbReference type="PANTHER" id="PTHR38766:SF1">
    <property type="entry name" value="FLAGELLAR PROTEIN FLIO"/>
    <property type="match status" value="1"/>
</dbReference>
<dbReference type="RefSeq" id="WP_304994301.1">
    <property type="nucleotide sequence ID" value="NZ_CP101717.1"/>
</dbReference>
<sequence length="143" mass="15053">MKMTWLATLLLALPAAAAPRSDTVPTVGMSEITTVILGLLFVIGIIFACAWFMRRINGGTAVNGRAIKVLAVTPLGAKEKLVLVGIGQQQLLLGITPQQITTLHELAEPLDLQSHPEGSPFARQLGALIGGKGSQTQKDSTAE</sequence>
<dbReference type="InterPro" id="IPR022781">
    <property type="entry name" value="Flagellar_biosynth_FliO"/>
</dbReference>
<evidence type="ECO:0000313" key="9">
    <source>
        <dbReference type="EMBL" id="WLD57015.1"/>
    </source>
</evidence>
<organism evidence="9">
    <name type="scientific">Salinispirillum sp. LH 10-3-1</name>
    <dbReference type="NCBI Taxonomy" id="2952525"/>
    <lineage>
        <taxon>Bacteria</taxon>
        <taxon>Pseudomonadati</taxon>
        <taxon>Pseudomonadota</taxon>
        <taxon>Gammaproteobacteria</taxon>
        <taxon>Oceanospirillales</taxon>
        <taxon>Saccharospirillaceae</taxon>
        <taxon>Salinispirillum</taxon>
    </lineage>
</organism>
<proteinExistence type="inferred from homology"/>
<evidence type="ECO:0000256" key="4">
    <source>
        <dbReference type="ARBA" id="ARBA00023136"/>
    </source>
</evidence>
<keyword evidence="9" id="KW-0282">Flagellum</keyword>
<keyword evidence="5 7" id="KW-0975">Bacterial flagellum</keyword>
<dbReference type="PANTHER" id="PTHR38766">
    <property type="entry name" value="FLAGELLAR PROTEIN FLIO"/>
    <property type="match status" value="1"/>
</dbReference>
<keyword evidence="3 7" id="KW-1133">Transmembrane helix</keyword>
<reference evidence="9" key="1">
    <citation type="submission" date="2022-07" db="EMBL/GenBank/DDBJ databases">
        <title>Complete genome sequence of Salinispirillum sp. LH10-3-1 capable of multiple carbohydrate inversion isolated from a soda lake.</title>
        <authorList>
            <person name="Liu J."/>
            <person name="Zhai Y."/>
            <person name="Zhang H."/>
            <person name="Yang H."/>
            <person name="Qu J."/>
            <person name="Li J."/>
        </authorList>
    </citation>
    <scope>NUCLEOTIDE SEQUENCE</scope>
    <source>
        <strain evidence="9">LH 10-3-1</strain>
    </source>
</reference>
<dbReference type="AlphaFoldDB" id="A0AB38YDQ8"/>
<keyword evidence="1 7" id="KW-1003">Cell membrane</keyword>
<evidence type="ECO:0000256" key="5">
    <source>
        <dbReference type="ARBA" id="ARBA00023143"/>
    </source>
</evidence>
<evidence type="ECO:0000256" key="8">
    <source>
        <dbReference type="SAM" id="SignalP"/>
    </source>
</evidence>
<keyword evidence="2 7" id="KW-0812">Transmembrane</keyword>
<protein>
    <recommendedName>
        <fullName evidence="7">Flagellar protein</fullName>
    </recommendedName>
</protein>
<dbReference type="InterPro" id="IPR052205">
    <property type="entry name" value="FliO/MopB"/>
</dbReference>
<accession>A0AB38YDQ8</accession>
<gene>
    <name evidence="9" type="primary">fliO</name>
    <name evidence="9" type="ORF">NFC81_09775</name>
</gene>
<evidence type="ECO:0000256" key="7">
    <source>
        <dbReference type="RuleBase" id="RU362064"/>
    </source>
</evidence>
<keyword evidence="9" id="KW-0969">Cilium</keyword>
<keyword evidence="8" id="KW-0732">Signal</keyword>
<keyword evidence="9" id="KW-0966">Cell projection</keyword>